<comment type="caution">
    <text evidence="2">The sequence shown here is derived from an EMBL/GenBank/DDBJ whole genome shotgun (WGS) entry which is preliminary data.</text>
</comment>
<reference evidence="2" key="1">
    <citation type="submission" date="2020-09" db="EMBL/GenBank/DDBJ databases">
        <title>Genome-Enabled Discovery of Anthraquinone Biosynthesis in Senna tora.</title>
        <authorList>
            <person name="Kang S.-H."/>
            <person name="Pandey R.P."/>
            <person name="Lee C.-M."/>
            <person name="Sim J.-S."/>
            <person name="Jeong J.-T."/>
            <person name="Choi B.-S."/>
            <person name="Jung M."/>
            <person name="Ginzburg D."/>
            <person name="Zhao K."/>
            <person name="Won S.Y."/>
            <person name="Oh T.-J."/>
            <person name="Yu Y."/>
            <person name="Kim N.-H."/>
            <person name="Lee O.R."/>
            <person name="Lee T.-H."/>
            <person name="Bashyal P."/>
            <person name="Kim T.-S."/>
            <person name="Lee W.-H."/>
            <person name="Kawkins C."/>
            <person name="Kim C.-K."/>
            <person name="Kim J.S."/>
            <person name="Ahn B.O."/>
            <person name="Rhee S.Y."/>
            <person name="Sohng J.K."/>
        </authorList>
    </citation>
    <scope>NUCLEOTIDE SEQUENCE</scope>
    <source>
        <tissue evidence="2">Leaf</tissue>
    </source>
</reference>
<feature type="transmembrane region" description="Helical" evidence="1">
    <location>
        <begin position="12"/>
        <end position="33"/>
    </location>
</feature>
<keyword evidence="1" id="KW-0812">Transmembrane</keyword>
<sequence length="36" mass="4237">MAKNDAWNQIPMPWNIIYVMLLVVFAMAVYFMWDGG</sequence>
<organism evidence="2 3">
    <name type="scientific">Senna tora</name>
    <dbReference type="NCBI Taxonomy" id="362788"/>
    <lineage>
        <taxon>Eukaryota</taxon>
        <taxon>Viridiplantae</taxon>
        <taxon>Streptophyta</taxon>
        <taxon>Embryophyta</taxon>
        <taxon>Tracheophyta</taxon>
        <taxon>Spermatophyta</taxon>
        <taxon>Magnoliopsida</taxon>
        <taxon>eudicotyledons</taxon>
        <taxon>Gunneridae</taxon>
        <taxon>Pentapetalae</taxon>
        <taxon>rosids</taxon>
        <taxon>fabids</taxon>
        <taxon>Fabales</taxon>
        <taxon>Fabaceae</taxon>
        <taxon>Caesalpinioideae</taxon>
        <taxon>Cassia clade</taxon>
        <taxon>Senna</taxon>
    </lineage>
</organism>
<keyword evidence="1" id="KW-0472">Membrane</keyword>
<accession>A0A834TRE4</accession>
<protein>
    <submittedName>
        <fullName evidence="2">Uncharacterized protein</fullName>
    </submittedName>
</protein>
<evidence type="ECO:0000313" key="2">
    <source>
        <dbReference type="EMBL" id="KAF7826017.1"/>
    </source>
</evidence>
<name>A0A834TRE4_9FABA</name>
<proteinExistence type="predicted"/>
<dbReference type="EMBL" id="JAAIUW010000006">
    <property type="protein sequence ID" value="KAF7826017.1"/>
    <property type="molecule type" value="Genomic_DNA"/>
</dbReference>
<evidence type="ECO:0000256" key="1">
    <source>
        <dbReference type="SAM" id="Phobius"/>
    </source>
</evidence>
<dbReference type="Proteomes" id="UP000634136">
    <property type="component" value="Unassembled WGS sequence"/>
</dbReference>
<gene>
    <name evidence="2" type="ORF">G2W53_017181</name>
</gene>
<keyword evidence="3" id="KW-1185">Reference proteome</keyword>
<dbReference type="AlphaFoldDB" id="A0A834TRE4"/>
<evidence type="ECO:0000313" key="3">
    <source>
        <dbReference type="Proteomes" id="UP000634136"/>
    </source>
</evidence>
<keyword evidence="1" id="KW-1133">Transmembrane helix</keyword>